<feature type="compositionally biased region" description="Basic and acidic residues" evidence="1">
    <location>
        <begin position="67"/>
        <end position="85"/>
    </location>
</feature>
<dbReference type="KEGG" id="hnv:DDQ68_04270"/>
<evidence type="ECO:0000256" key="1">
    <source>
        <dbReference type="SAM" id="MobiDB-lite"/>
    </source>
</evidence>
<name>A0A2Z3GLM3_9BACT</name>
<dbReference type="InterPro" id="IPR020835">
    <property type="entry name" value="Catalase_sf"/>
</dbReference>
<feature type="region of interest" description="Disordered" evidence="1">
    <location>
        <begin position="61"/>
        <end position="85"/>
    </location>
</feature>
<dbReference type="EMBL" id="CP029145">
    <property type="protein sequence ID" value="AWM32076.1"/>
    <property type="molecule type" value="Genomic_DNA"/>
</dbReference>
<protein>
    <submittedName>
        <fullName evidence="2">Uncharacterized protein</fullName>
    </submittedName>
</protein>
<accession>A0A2Z3GLM3</accession>
<dbReference type="Proteomes" id="UP000245999">
    <property type="component" value="Chromosome"/>
</dbReference>
<dbReference type="SUPFAM" id="SSF56634">
    <property type="entry name" value="Heme-dependent catalase-like"/>
    <property type="match status" value="1"/>
</dbReference>
<feature type="region of interest" description="Disordered" evidence="1">
    <location>
        <begin position="1"/>
        <end position="24"/>
    </location>
</feature>
<reference evidence="3" key="1">
    <citation type="submission" date="2018-04" db="EMBL/GenBank/DDBJ databases">
        <title>Complete genome of Antarctic heterotrophic bacterium Hymenobacter nivis.</title>
        <authorList>
            <person name="Terashima M."/>
        </authorList>
    </citation>
    <scope>NUCLEOTIDE SEQUENCE [LARGE SCALE GENOMIC DNA]</scope>
    <source>
        <strain evidence="3">NBRC 111535</strain>
    </source>
</reference>
<sequence>MEAIHAARFDRNAPGDDDHYTQPGDPFRLLGAKAQGDTIKNIVGHVDGIEGPLVNHYQAPAGAVAEGGRETRPRRSRRPGREAGR</sequence>
<organism evidence="2 3">
    <name type="scientific">Hymenobacter nivis</name>
    <dbReference type="NCBI Taxonomy" id="1850093"/>
    <lineage>
        <taxon>Bacteria</taxon>
        <taxon>Pseudomonadati</taxon>
        <taxon>Bacteroidota</taxon>
        <taxon>Cytophagia</taxon>
        <taxon>Cytophagales</taxon>
        <taxon>Hymenobacteraceae</taxon>
        <taxon>Hymenobacter</taxon>
    </lineage>
</organism>
<dbReference type="AlphaFoldDB" id="A0A2Z3GLM3"/>
<evidence type="ECO:0000313" key="2">
    <source>
        <dbReference type="EMBL" id="AWM32076.1"/>
    </source>
</evidence>
<keyword evidence="3" id="KW-1185">Reference proteome</keyword>
<feature type="compositionally biased region" description="Basic and acidic residues" evidence="1">
    <location>
        <begin position="1"/>
        <end position="20"/>
    </location>
</feature>
<dbReference type="GO" id="GO:0020037">
    <property type="term" value="F:heme binding"/>
    <property type="evidence" value="ECO:0007669"/>
    <property type="project" value="InterPro"/>
</dbReference>
<evidence type="ECO:0000313" key="3">
    <source>
        <dbReference type="Proteomes" id="UP000245999"/>
    </source>
</evidence>
<proteinExistence type="predicted"/>
<gene>
    <name evidence="2" type="ORF">DDQ68_04270</name>
</gene>
<dbReference type="OrthoDB" id="9760293at2"/>